<keyword evidence="3" id="KW-1185">Reference proteome</keyword>
<dbReference type="EnsemblMetazoa" id="AMEM013506-RA">
    <property type="protein sequence ID" value="AMEM013506-PA"/>
    <property type="gene ID" value="AMEM013506"/>
</dbReference>
<keyword evidence="1" id="KW-0472">Membrane</keyword>
<dbReference type="VEuPathDB" id="VectorBase:AMEM013506"/>
<organism evidence="2 3">
    <name type="scientific">Anopheles merus</name>
    <name type="common">Mosquito</name>
    <dbReference type="NCBI Taxonomy" id="30066"/>
    <lineage>
        <taxon>Eukaryota</taxon>
        <taxon>Metazoa</taxon>
        <taxon>Ecdysozoa</taxon>
        <taxon>Arthropoda</taxon>
        <taxon>Hexapoda</taxon>
        <taxon>Insecta</taxon>
        <taxon>Pterygota</taxon>
        <taxon>Neoptera</taxon>
        <taxon>Endopterygota</taxon>
        <taxon>Diptera</taxon>
        <taxon>Nematocera</taxon>
        <taxon>Culicoidea</taxon>
        <taxon>Culicidae</taxon>
        <taxon>Anophelinae</taxon>
        <taxon>Anopheles</taxon>
    </lineage>
</organism>
<keyword evidence="1" id="KW-1133">Transmembrane helix</keyword>
<name>A0A182VEA0_ANOME</name>
<proteinExistence type="predicted"/>
<evidence type="ECO:0000313" key="2">
    <source>
        <dbReference type="EnsemblMetazoa" id="AMEM013506-PA"/>
    </source>
</evidence>
<protein>
    <submittedName>
        <fullName evidence="2">Uncharacterized protein</fullName>
    </submittedName>
</protein>
<dbReference type="AlphaFoldDB" id="A0A182VEA0"/>
<keyword evidence="1" id="KW-0812">Transmembrane</keyword>
<feature type="transmembrane region" description="Helical" evidence="1">
    <location>
        <begin position="71"/>
        <end position="90"/>
    </location>
</feature>
<reference evidence="2" key="1">
    <citation type="submission" date="2020-05" db="UniProtKB">
        <authorList>
            <consortium name="EnsemblMetazoa"/>
        </authorList>
    </citation>
    <scope>IDENTIFICATION</scope>
    <source>
        <strain evidence="2">MAF</strain>
    </source>
</reference>
<sequence>MWQAFAHSMRYPKRDGCVYVALFAIIAVASAQHYQQYQQPQYHHQPEYHQYQPQQSGLDGLDKSGLDSLDYGWFMVILVVLWLVMVRIVVLCTGNCQKSYDGQEL</sequence>
<dbReference type="Proteomes" id="UP000075903">
    <property type="component" value="Unassembled WGS sequence"/>
</dbReference>
<evidence type="ECO:0000313" key="3">
    <source>
        <dbReference type="Proteomes" id="UP000075903"/>
    </source>
</evidence>
<evidence type="ECO:0000256" key="1">
    <source>
        <dbReference type="SAM" id="Phobius"/>
    </source>
</evidence>
<accession>A0A182VEA0</accession>